<evidence type="ECO:0000313" key="3">
    <source>
        <dbReference type="Proteomes" id="UP001432062"/>
    </source>
</evidence>
<organism evidence="2 3">
    <name type="scientific">Nocardia vinacea</name>
    <dbReference type="NCBI Taxonomy" id="96468"/>
    <lineage>
        <taxon>Bacteria</taxon>
        <taxon>Bacillati</taxon>
        <taxon>Actinomycetota</taxon>
        <taxon>Actinomycetes</taxon>
        <taxon>Mycobacteriales</taxon>
        <taxon>Nocardiaceae</taxon>
        <taxon>Nocardia</taxon>
    </lineage>
</organism>
<dbReference type="EMBL" id="CP109441">
    <property type="protein sequence ID" value="WUV43596.1"/>
    <property type="molecule type" value="Genomic_DNA"/>
</dbReference>
<keyword evidence="1" id="KW-0732">Signal</keyword>
<proteinExistence type="predicted"/>
<protein>
    <recommendedName>
        <fullName evidence="4">Lipoprotein</fullName>
    </recommendedName>
</protein>
<evidence type="ECO:0000313" key="2">
    <source>
        <dbReference type="EMBL" id="WUV43596.1"/>
    </source>
</evidence>
<dbReference type="Proteomes" id="UP001432062">
    <property type="component" value="Chromosome"/>
</dbReference>
<dbReference type="RefSeq" id="WP_327096763.1">
    <property type="nucleotide sequence ID" value="NZ_CP109149.1"/>
</dbReference>
<evidence type="ECO:0000256" key="1">
    <source>
        <dbReference type="SAM" id="SignalP"/>
    </source>
</evidence>
<reference evidence="2" key="1">
    <citation type="submission" date="2022-10" db="EMBL/GenBank/DDBJ databases">
        <title>The complete genomes of actinobacterial strains from the NBC collection.</title>
        <authorList>
            <person name="Joergensen T.S."/>
            <person name="Alvarez Arevalo M."/>
            <person name="Sterndorff E.B."/>
            <person name="Faurdal D."/>
            <person name="Vuksanovic O."/>
            <person name="Mourched A.-S."/>
            <person name="Charusanti P."/>
            <person name="Shaw S."/>
            <person name="Blin K."/>
            <person name="Weber T."/>
        </authorList>
    </citation>
    <scope>NUCLEOTIDE SEQUENCE</scope>
    <source>
        <strain evidence="2">NBC_01482</strain>
    </source>
</reference>
<keyword evidence="3" id="KW-1185">Reference proteome</keyword>
<accession>A0ABZ1YNP6</accession>
<name>A0ABZ1YNP6_9NOCA</name>
<feature type="chain" id="PRO_5046017166" description="Lipoprotein" evidence="1">
    <location>
        <begin position="17"/>
        <end position="126"/>
    </location>
</feature>
<dbReference type="PROSITE" id="PS51257">
    <property type="entry name" value="PROKAR_LIPOPROTEIN"/>
    <property type="match status" value="1"/>
</dbReference>
<evidence type="ECO:0008006" key="4">
    <source>
        <dbReference type="Google" id="ProtNLM"/>
    </source>
</evidence>
<gene>
    <name evidence="2" type="ORF">OG563_30820</name>
</gene>
<sequence>MTRTTAAIAASSTVFALLLAGCNDDNGSSAAPASATTSAAKAAGGETLDNVKAGTFVVSYRSAFPKLAEGADDVKIRDILVETCKDIKGGKNEDDVVQNVIKRTKGASQASKEEAQAIYQMAKMLC</sequence>
<feature type="signal peptide" evidence="1">
    <location>
        <begin position="1"/>
        <end position="16"/>
    </location>
</feature>